<reference evidence="1" key="1">
    <citation type="submission" date="2016-01" db="EMBL/GenBank/DDBJ databases">
        <title>Genome sequencing of Roseivirga ehrenbergii KMM 6017.</title>
        <authorList>
            <person name="Selvaratnam C."/>
            <person name="Thevarajoo S."/>
            <person name="Goh K.M."/>
            <person name="Ee R."/>
            <person name="Chan K.-G."/>
            <person name="Chong C.S."/>
        </authorList>
    </citation>
    <scope>NUCLEOTIDE SEQUENCE [LARGE SCALE GENOMIC DNA]</scope>
    <source>
        <strain evidence="1">KMM 6017</strain>
    </source>
</reference>
<organism evidence="1 2">
    <name type="scientific">Roseivirga ehrenbergii (strain DSM 102268 / JCM 13514 / KCTC 12282 / NCIMB 14502 / KMM 6017)</name>
    <dbReference type="NCBI Taxonomy" id="279360"/>
    <lineage>
        <taxon>Bacteria</taxon>
        <taxon>Pseudomonadati</taxon>
        <taxon>Bacteroidota</taxon>
        <taxon>Cytophagia</taxon>
        <taxon>Cytophagales</taxon>
        <taxon>Roseivirgaceae</taxon>
        <taxon>Roseivirga</taxon>
    </lineage>
</organism>
<dbReference type="InterPro" id="IPR029044">
    <property type="entry name" value="Nucleotide-diphossugar_trans"/>
</dbReference>
<dbReference type="PANTHER" id="PTHR36529">
    <property type="entry name" value="SLL1095 PROTEIN"/>
    <property type="match status" value="1"/>
</dbReference>
<dbReference type="OrthoDB" id="9798250at2"/>
<dbReference type="PANTHER" id="PTHR36529:SF1">
    <property type="entry name" value="GLYCOSYLTRANSFERASE"/>
    <property type="match status" value="1"/>
</dbReference>
<proteinExistence type="predicted"/>
<evidence type="ECO:0008006" key="3">
    <source>
        <dbReference type="Google" id="ProtNLM"/>
    </source>
</evidence>
<dbReference type="InterPro" id="IPR018641">
    <property type="entry name" value="Trfase_1_rSAM/seldom-assoc"/>
</dbReference>
<comment type="caution">
    <text evidence="1">The sequence shown here is derived from an EMBL/GenBank/DDBJ whole genome shotgun (WGS) entry which is preliminary data.</text>
</comment>
<name>A0A150WXT7_ROSEK</name>
<dbReference type="SUPFAM" id="SSF53448">
    <property type="entry name" value="Nucleotide-diphospho-sugar transferases"/>
    <property type="match status" value="1"/>
</dbReference>
<dbReference type="EMBL" id="LQZQ01000051">
    <property type="protein sequence ID" value="KYG71295.1"/>
    <property type="molecule type" value="Genomic_DNA"/>
</dbReference>
<dbReference type="AlphaFoldDB" id="A0A150WXT7"/>
<dbReference type="Pfam" id="PF09837">
    <property type="entry name" value="DUF2064"/>
    <property type="match status" value="1"/>
</dbReference>
<protein>
    <recommendedName>
        <fullName evidence="3">DUF2064 domain-containing protein</fullName>
    </recommendedName>
</protein>
<keyword evidence="2" id="KW-1185">Reference proteome</keyword>
<dbReference type="Proteomes" id="UP000075583">
    <property type="component" value="Unassembled WGS sequence"/>
</dbReference>
<evidence type="ECO:0000313" key="2">
    <source>
        <dbReference type="Proteomes" id="UP000075583"/>
    </source>
</evidence>
<evidence type="ECO:0000313" key="1">
    <source>
        <dbReference type="EMBL" id="KYG71295.1"/>
    </source>
</evidence>
<dbReference type="STRING" id="279360.MB14_10980"/>
<accession>A0A150WXT7</accession>
<gene>
    <name evidence="1" type="ORF">MB14_10980</name>
</gene>
<dbReference type="RefSeq" id="WP_062593937.1">
    <property type="nucleotide sequence ID" value="NZ_LQZQ01000051.1"/>
</dbReference>
<sequence length="228" mass="25676">MSQVTNTAILFFSRNLKEEFLAKNVGLNVQQFSNLFNLLVKKTQRTIDQTSIPVKALFSDEQIGSSFGERLTNGISNLFSEGFENVIVVGNDAPELTSEDLLWVKDKLENGKNVLGRDNHGGAYLIGVSKNDFNASAFLHIDWNTGLVFDQLKSLLSSEELEKCLIDINKRSDFENIIKSGLYLPKAFKQILKAIFGTYTLHTNFDFTLPKSIWFQQIELRGPPSFVS</sequence>
<dbReference type="Gene3D" id="3.90.550.10">
    <property type="entry name" value="Spore Coat Polysaccharide Biosynthesis Protein SpsA, Chain A"/>
    <property type="match status" value="1"/>
</dbReference>